<evidence type="ECO:0000313" key="2">
    <source>
        <dbReference type="Proteomes" id="UP000824089"/>
    </source>
</evidence>
<reference evidence="1" key="1">
    <citation type="submission" date="2020-10" db="EMBL/GenBank/DDBJ databases">
        <authorList>
            <person name="Gilroy R."/>
        </authorList>
    </citation>
    <scope>NUCLEOTIDE SEQUENCE</scope>
    <source>
        <strain evidence="1">CHK195-4489</strain>
    </source>
</reference>
<comment type="caution">
    <text evidence="1">The sequence shown here is derived from an EMBL/GenBank/DDBJ whole genome shotgun (WGS) entry which is preliminary data.</text>
</comment>
<sequence length="73" mass="8388">MKKRIIKIVYRPADGAPERPGSFTEFHLALIRGSFQEKELTAAQQHMILQEMIALCKKQEQRKNSSFSSEDGH</sequence>
<accession>A0A9D1LA34</accession>
<proteinExistence type="predicted"/>
<name>A0A9D1LA34_9CLOT</name>
<organism evidence="1 2">
    <name type="scientific">Candidatus Egerieisoma faecipullorum</name>
    <dbReference type="NCBI Taxonomy" id="2840963"/>
    <lineage>
        <taxon>Bacteria</taxon>
        <taxon>Bacillati</taxon>
        <taxon>Bacillota</taxon>
        <taxon>Clostridia</taxon>
        <taxon>Eubacteriales</taxon>
        <taxon>Clostridiaceae</taxon>
        <taxon>Clostridiaceae incertae sedis</taxon>
        <taxon>Candidatus Egerieisoma</taxon>
    </lineage>
</organism>
<dbReference type="Proteomes" id="UP000824089">
    <property type="component" value="Unassembled WGS sequence"/>
</dbReference>
<dbReference type="EMBL" id="DVMM01000114">
    <property type="protein sequence ID" value="HIU29750.1"/>
    <property type="molecule type" value="Genomic_DNA"/>
</dbReference>
<protein>
    <submittedName>
        <fullName evidence="1">Uncharacterized protein</fullName>
    </submittedName>
</protein>
<gene>
    <name evidence="1" type="ORF">IAD50_05580</name>
</gene>
<evidence type="ECO:0000313" key="1">
    <source>
        <dbReference type="EMBL" id="HIU29750.1"/>
    </source>
</evidence>
<dbReference type="AlphaFoldDB" id="A0A9D1LA34"/>
<reference evidence="1" key="2">
    <citation type="journal article" date="2021" name="PeerJ">
        <title>Extensive microbial diversity within the chicken gut microbiome revealed by metagenomics and culture.</title>
        <authorList>
            <person name="Gilroy R."/>
            <person name="Ravi A."/>
            <person name="Getino M."/>
            <person name="Pursley I."/>
            <person name="Horton D.L."/>
            <person name="Alikhan N.F."/>
            <person name="Baker D."/>
            <person name="Gharbi K."/>
            <person name="Hall N."/>
            <person name="Watson M."/>
            <person name="Adriaenssens E.M."/>
            <person name="Foster-Nyarko E."/>
            <person name="Jarju S."/>
            <person name="Secka A."/>
            <person name="Antonio M."/>
            <person name="Oren A."/>
            <person name="Chaudhuri R.R."/>
            <person name="La Ragione R."/>
            <person name="Hildebrand F."/>
            <person name="Pallen M.J."/>
        </authorList>
    </citation>
    <scope>NUCLEOTIDE SEQUENCE</scope>
    <source>
        <strain evidence="1">CHK195-4489</strain>
    </source>
</reference>